<keyword evidence="8" id="KW-1185">Reference proteome</keyword>
<dbReference type="PROSITE" id="PS51257">
    <property type="entry name" value="PROKAR_LIPOPROTEIN"/>
    <property type="match status" value="1"/>
</dbReference>
<reference evidence="7 8" key="1">
    <citation type="submission" date="2021-03" db="EMBL/GenBank/DDBJ databases">
        <title>Genomic Encyclopedia of Type Strains, Phase IV (KMG-IV): sequencing the most valuable type-strain genomes for metagenomic binning, comparative biology and taxonomic classification.</title>
        <authorList>
            <person name="Goeker M."/>
        </authorList>
    </citation>
    <scope>NUCLEOTIDE SEQUENCE [LARGE SCALE GENOMIC DNA]</scope>
    <source>
        <strain evidence="7 8">DSM 26048</strain>
    </source>
</reference>
<dbReference type="InterPro" id="IPR006143">
    <property type="entry name" value="RND_pump_MFP"/>
</dbReference>
<sequence>MYTKWSMAESYRNKLRSSGARLLLAVMCLSLLAGCSLLPQEEEQEKLPDIRIPKISQKPEYPVKKGTLELKVSGSGKLMSEREENLLFSEDNLRVVEVYVKAGDQVKKGQVLAALDTGDTDSQIRRKEIDLEKTELDLKDMMRDSSEDNAVLLKKKKLDYELLNQELADLRSKLEGSKLVAPYAGTIVSFTAKKGDMAKAYEKVGQIADMGALVVAVQFASGDLASIAPGMETLVGINTAGDHPGSVRRLPVGTGQNNNDADSLDKYTLIDLPKLPEGVAHGTPLSASVIMERRNEVLIIPLSALRTQNNRKYVLVSNEDGSKGEVDVETGIQTSTHVEIIKGLEEGQKVVGK</sequence>
<dbReference type="InterPro" id="IPR050465">
    <property type="entry name" value="UPF0194_transport"/>
</dbReference>
<feature type="coiled-coil region" evidence="4">
    <location>
        <begin position="124"/>
        <end position="180"/>
    </location>
</feature>
<dbReference type="RefSeq" id="WP_245376136.1">
    <property type="nucleotide sequence ID" value="NZ_JAGGLB010000044.1"/>
</dbReference>
<accession>A0ABS4J8C0</accession>
<evidence type="ECO:0000256" key="4">
    <source>
        <dbReference type="SAM" id="Coils"/>
    </source>
</evidence>
<feature type="domain" description="CzcB-like barrel-sandwich hybrid" evidence="6">
    <location>
        <begin position="95"/>
        <end position="209"/>
    </location>
</feature>
<feature type="domain" description="Multidrug resistance protein MdtA-like C-terminal permuted SH3" evidence="5">
    <location>
        <begin position="297"/>
        <end position="351"/>
    </location>
</feature>
<dbReference type="Gene3D" id="2.40.50.100">
    <property type="match status" value="1"/>
</dbReference>
<gene>
    <name evidence="7" type="ORF">J2Z66_007741</name>
</gene>
<evidence type="ECO:0000313" key="7">
    <source>
        <dbReference type="EMBL" id="MBP1996097.1"/>
    </source>
</evidence>
<evidence type="ECO:0000256" key="1">
    <source>
        <dbReference type="ARBA" id="ARBA00004196"/>
    </source>
</evidence>
<dbReference type="Gene3D" id="2.40.420.20">
    <property type="match status" value="1"/>
</dbReference>
<evidence type="ECO:0000256" key="3">
    <source>
        <dbReference type="ARBA" id="ARBA00023054"/>
    </source>
</evidence>
<dbReference type="InterPro" id="IPR058647">
    <property type="entry name" value="BSH_CzcB-like"/>
</dbReference>
<evidence type="ECO:0000259" key="6">
    <source>
        <dbReference type="Pfam" id="PF25973"/>
    </source>
</evidence>
<dbReference type="PANTHER" id="PTHR32347">
    <property type="entry name" value="EFFLUX SYSTEM COMPONENT YKNX-RELATED"/>
    <property type="match status" value="1"/>
</dbReference>
<dbReference type="Proteomes" id="UP001519287">
    <property type="component" value="Unassembled WGS sequence"/>
</dbReference>
<comment type="subcellular location">
    <subcellularLocation>
        <location evidence="1">Cell envelope</location>
    </subcellularLocation>
</comment>
<keyword evidence="3 4" id="KW-0175">Coiled coil</keyword>
<dbReference type="SUPFAM" id="SSF111369">
    <property type="entry name" value="HlyD-like secretion proteins"/>
    <property type="match status" value="1"/>
</dbReference>
<dbReference type="InterPro" id="IPR058627">
    <property type="entry name" value="MdtA-like_C"/>
</dbReference>
<evidence type="ECO:0000313" key="8">
    <source>
        <dbReference type="Proteomes" id="UP001519287"/>
    </source>
</evidence>
<dbReference type="Pfam" id="PF25973">
    <property type="entry name" value="BSH_CzcB"/>
    <property type="match status" value="1"/>
</dbReference>
<organism evidence="7 8">
    <name type="scientific">Paenibacillus eucommiae</name>
    <dbReference type="NCBI Taxonomy" id="1355755"/>
    <lineage>
        <taxon>Bacteria</taxon>
        <taxon>Bacillati</taxon>
        <taxon>Bacillota</taxon>
        <taxon>Bacilli</taxon>
        <taxon>Bacillales</taxon>
        <taxon>Paenibacillaceae</taxon>
        <taxon>Paenibacillus</taxon>
    </lineage>
</organism>
<evidence type="ECO:0000259" key="5">
    <source>
        <dbReference type="Pfam" id="PF25967"/>
    </source>
</evidence>
<name>A0ABS4J8C0_9BACL</name>
<dbReference type="NCBIfam" id="TIGR01730">
    <property type="entry name" value="RND_mfp"/>
    <property type="match status" value="1"/>
</dbReference>
<proteinExistence type="inferred from homology"/>
<comment type="caution">
    <text evidence="7">The sequence shown here is derived from an EMBL/GenBank/DDBJ whole genome shotgun (WGS) entry which is preliminary data.</text>
</comment>
<protein>
    <submittedName>
        <fullName evidence="7">Macrolide-specific efflux system membrane fusion protein</fullName>
    </submittedName>
</protein>
<comment type="similarity">
    <text evidence="2">Belongs to the membrane fusion protein (MFP) (TC 8.A.1) family.</text>
</comment>
<evidence type="ECO:0000256" key="2">
    <source>
        <dbReference type="ARBA" id="ARBA00009477"/>
    </source>
</evidence>
<dbReference type="PANTHER" id="PTHR32347:SF23">
    <property type="entry name" value="BLL5650 PROTEIN"/>
    <property type="match status" value="1"/>
</dbReference>
<dbReference type="Pfam" id="PF25967">
    <property type="entry name" value="RND-MFP_C"/>
    <property type="match status" value="1"/>
</dbReference>
<dbReference type="EMBL" id="JAGGLB010000044">
    <property type="protein sequence ID" value="MBP1996097.1"/>
    <property type="molecule type" value="Genomic_DNA"/>
</dbReference>